<dbReference type="EMBL" id="ML120509">
    <property type="protein sequence ID" value="RPA90954.1"/>
    <property type="molecule type" value="Genomic_DNA"/>
</dbReference>
<keyword evidence="2" id="KW-0479">Metal-binding</keyword>
<sequence length="263" mass="30742">MLHQLKSVVVRDNRRKRGALREGGRINLDILEEEEWLNLFRFKWSEVEELVQALQLPERVSADNLIVENGRTALCMLLARLAYPNRLSDLAMKFGWSVERISRISTTVQSFIHSKWKHLLEWDHVRLTPERLAQYARTIERKGAPIGTVWGFIDGTIRAIARPTRRQRTCYNGWKRKHCLKYHAIVTPDGLISHLFGPQYAHTPDGTPLQVYGDPAYSISNFLLSPYQGTQITQDQKLWNQEMSRLEWLHSSTMRMYAFIILR</sequence>
<dbReference type="Pfam" id="PF13359">
    <property type="entry name" value="DDE_Tnp_4"/>
    <property type="match status" value="1"/>
</dbReference>
<reference evidence="4 5" key="1">
    <citation type="journal article" date="2018" name="Nat. Ecol. Evol.">
        <title>Pezizomycetes genomes reveal the molecular basis of ectomycorrhizal truffle lifestyle.</title>
        <authorList>
            <person name="Murat C."/>
            <person name="Payen T."/>
            <person name="Noel B."/>
            <person name="Kuo A."/>
            <person name="Morin E."/>
            <person name="Chen J."/>
            <person name="Kohler A."/>
            <person name="Krizsan K."/>
            <person name="Balestrini R."/>
            <person name="Da Silva C."/>
            <person name="Montanini B."/>
            <person name="Hainaut M."/>
            <person name="Levati E."/>
            <person name="Barry K.W."/>
            <person name="Belfiori B."/>
            <person name="Cichocki N."/>
            <person name="Clum A."/>
            <person name="Dockter R.B."/>
            <person name="Fauchery L."/>
            <person name="Guy J."/>
            <person name="Iotti M."/>
            <person name="Le Tacon F."/>
            <person name="Lindquist E.A."/>
            <person name="Lipzen A."/>
            <person name="Malagnac F."/>
            <person name="Mello A."/>
            <person name="Molinier V."/>
            <person name="Miyauchi S."/>
            <person name="Poulain J."/>
            <person name="Riccioni C."/>
            <person name="Rubini A."/>
            <person name="Sitrit Y."/>
            <person name="Splivallo R."/>
            <person name="Traeger S."/>
            <person name="Wang M."/>
            <person name="Zifcakova L."/>
            <person name="Wipf D."/>
            <person name="Zambonelli A."/>
            <person name="Paolocci F."/>
            <person name="Nowrousian M."/>
            <person name="Ottonello S."/>
            <person name="Baldrian P."/>
            <person name="Spatafora J.W."/>
            <person name="Henrissat B."/>
            <person name="Nagy L.G."/>
            <person name="Aury J.M."/>
            <person name="Wincker P."/>
            <person name="Grigoriev I.V."/>
            <person name="Bonfante P."/>
            <person name="Martin F.M."/>
        </authorList>
    </citation>
    <scope>NUCLEOTIDE SEQUENCE [LARGE SCALE GENOMIC DNA]</scope>
    <source>
        <strain evidence="4 5">120613-1</strain>
    </source>
</reference>
<dbReference type="PANTHER" id="PTHR34615">
    <property type="entry name" value="PX DOMAIN-CONTAINING PROTEIN"/>
    <property type="match status" value="1"/>
</dbReference>
<accession>A0A3N4JAV4</accession>
<dbReference type="STRING" id="1336337.A0A3N4JAV4"/>
<dbReference type="Proteomes" id="UP000276215">
    <property type="component" value="Unassembled WGS sequence"/>
</dbReference>
<dbReference type="PANTHER" id="PTHR34615:SF1">
    <property type="entry name" value="PX DOMAIN-CONTAINING PROTEIN"/>
    <property type="match status" value="1"/>
</dbReference>
<protein>
    <recommendedName>
        <fullName evidence="3">DDE Tnp4 domain-containing protein</fullName>
    </recommendedName>
</protein>
<evidence type="ECO:0000256" key="1">
    <source>
        <dbReference type="ARBA" id="ARBA00001968"/>
    </source>
</evidence>
<name>A0A3N4JAV4_9PEZI</name>
<feature type="domain" description="DDE Tnp4" evidence="3">
    <location>
        <begin position="153"/>
        <end position="205"/>
    </location>
</feature>
<evidence type="ECO:0000313" key="5">
    <source>
        <dbReference type="Proteomes" id="UP000276215"/>
    </source>
</evidence>
<evidence type="ECO:0000259" key="3">
    <source>
        <dbReference type="Pfam" id="PF13359"/>
    </source>
</evidence>
<dbReference type="GO" id="GO:0046872">
    <property type="term" value="F:metal ion binding"/>
    <property type="evidence" value="ECO:0007669"/>
    <property type="project" value="UniProtKB-KW"/>
</dbReference>
<gene>
    <name evidence="4" type="ORF">L873DRAFT_1831552</name>
</gene>
<dbReference type="OrthoDB" id="5406696at2759"/>
<evidence type="ECO:0000313" key="4">
    <source>
        <dbReference type="EMBL" id="RPA90954.1"/>
    </source>
</evidence>
<evidence type="ECO:0000256" key="2">
    <source>
        <dbReference type="ARBA" id="ARBA00022723"/>
    </source>
</evidence>
<dbReference type="InterPro" id="IPR027806">
    <property type="entry name" value="HARBI1_dom"/>
</dbReference>
<keyword evidence="5" id="KW-1185">Reference proteome</keyword>
<comment type="cofactor">
    <cofactor evidence="1">
        <name>a divalent metal cation</name>
        <dbReference type="ChEBI" id="CHEBI:60240"/>
    </cofactor>
</comment>
<proteinExistence type="predicted"/>
<dbReference type="AlphaFoldDB" id="A0A3N4JAV4"/>
<organism evidence="4 5">
    <name type="scientific">Choiromyces venosus 120613-1</name>
    <dbReference type="NCBI Taxonomy" id="1336337"/>
    <lineage>
        <taxon>Eukaryota</taxon>
        <taxon>Fungi</taxon>
        <taxon>Dikarya</taxon>
        <taxon>Ascomycota</taxon>
        <taxon>Pezizomycotina</taxon>
        <taxon>Pezizomycetes</taxon>
        <taxon>Pezizales</taxon>
        <taxon>Tuberaceae</taxon>
        <taxon>Choiromyces</taxon>
    </lineage>
</organism>